<dbReference type="PATRIC" id="fig|1157951.4.peg.819"/>
<organism evidence="5 6">
    <name type="scientific">Providencia stuartii (strain MRSN 2154)</name>
    <dbReference type="NCBI Taxonomy" id="1157951"/>
    <lineage>
        <taxon>Bacteria</taxon>
        <taxon>Pseudomonadati</taxon>
        <taxon>Pseudomonadota</taxon>
        <taxon>Gammaproteobacteria</taxon>
        <taxon>Enterobacterales</taxon>
        <taxon>Morganellaceae</taxon>
        <taxon>Providencia</taxon>
    </lineage>
</organism>
<dbReference type="EMBL" id="CP003488">
    <property type="protein sequence ID" value="AFH92712.1"/>
    <property type="molecule type" value="Genomic_DNA"/>
</dbReference>
<evidence type="ECO:0000259" key="4">
    <source>
        <dbReference type="SMART" id="SM00479"/>
    </source>
</evidence>
<reference evidence="5 6" key="1">
    <citation type="journal article" date="2012" name="J. Bacteriol.">
        <title>Complete Genome Sequence of Providencia stuartii Clinical Isolate MRSN 2154.</title>
        <authorList>
            <person name="Clifford R.J."/>
            <person name="Hang J."/>
            <person name="Riley M.C."/>
            <person name="Onmus-Leone F."/>
            <person name="Kuschner R.A."/>
            <person name="Lesho E.P."/>
            <person name="Waterman P.E."/>
        </authorList>
    </citation>
    <scope>NUCLEOTIDE SEQUENCE [LARGE SCALE GENOMIC DNA]</scope>
    <source>
        <strain evidence="5 6">MRSN 2154</strain>
    </source>
</reference>
<evidence type="ECO:0000313" key="6">
    <source>
        <dbReference type="Proteomes" id="UP000005012"/>
    </source>
</evidence>
<dbReference type="PANTHER" id="PTHR30231:SF4">
    <property type="entry name" value="PROTEIN NEN2"/>
    <property type="match status" value="1"/>
</dbReference>
<keyword evidence="2" id="KW-0378">Hydrolase</keyword>
<evidence type="ECO:0000256" key="2">
    <source>
        <dbReference type="ARBA" id="ARBA00022801"/>
    </source>
</evidence>
<dbReference type="InterPro" id="IPR013520">
    <property type="entry name" value="Ribonucl_H"/>
</dbReference>
<keyword evidence="3 5" id="KW-0269">Exonuclease</keyword>
<dbReference type="GO" id="GO:0006259">
    <property type="term" value="P:DNA metabolic process"/>
    <property type="evidence" value="ECO:0007669"/>
    <property type="project" value="UniProtKB-ARBA"/>
</dbReference>
<dbReference type="InterPro" id="IPR012337">
    <property type="entry name" value="RNaseH-like_sf"/>
</dbReference>
<dbReference type="SMART" id="SM00479">
    <property type="entry name" value="EXOIII"/>
    <property type="match status" value="1"/>
</dbReference>
<dbReference type="RefSeq" id="WP_004922098.1">
    <property type="nucleotide sequence ID" value="NC_017731.1"/>
</dbReference>
<dbReference type="GO" id="GO:0005829">
    <property type="term" value="C:cytosol"/>
    <property type="evidence" value="ECO:0007669"/>
    <property type="project" value="TreeGrafter"/>
</dbReference>
<dbReference type="PANTHER" id="PTHR30231">
    <property type="entry name" value="DNA POLYMERASE III SUBUNIT EPSILON"/>
    <property type="match status" value="1"/>
</dbReference>
<protein>
    <submittedName>
        <fullName evidence="5">Exonuclease</fullName>
    </submittedName>
</protein>
<evidence type="ECO:0000256" key="3">
    <source>
        <dbReference type="ARBA" id="ARBA00022839"/>
    </source>
</evidence>
<dbReference type="KEGG" id="psi:S70_04155"/>
<gene>
    <name evidence="5" type="ordered locus">S70_04155</name>
</gene>
<reference evidence="6" key="2">
    <citation type="submission" date="2012-04" db="EMBL/GenBank/DDBJ databases">
        <title>Complete genome sequence of Providencia stuartii clinical isolate MRSN 2154.</title>
        <authorList>
            <person name="Clifford R.J."/>
            <person name="Hang J."/>
            <person name="Riley M.C."/>
            <person name="Onmus-Leone F."/>
            <person name="Kuschner R.A."/>
            <person name="Lesho E.P."/>
            <person name="Waterman P.E."/>
        </authorList>
    </citation>
    <scope>NUCLEOTIDE SEQUENCE [LARGE SCALE GENOMIC DNA]</scope>
    <source>
        <strain evidence="6">MRSN 2154</strain>
    </source>
</reference>
<feature type="domain" description="Exonuclease" evidence="4">
    <location>
        <begin position="51"/>
        <end position="220"/>
    </location>
</feature>
<dbReference type="GeneID" id="93518439"/>
<dbReference type="AlphaFoldDB" id="A0A140NL68"/>
<name>A0A140NL68_PROSM</name>
<dbReference type="InterPro" id="IPR036397">
    <property type="entry name" value="RNaseH_sf"/>
</dbReference>
<sequence>MIGSMLCYHQPLARLARRRAKLLRSPQLPKLLQAALQSPIPSEDSLLKTQQILSIDLETTGLDPEKDRILSIGMVTIADSKILLKSAQHYYVNDNEPVKAETAVINHITPEQLSDGVSLPHAIASFLHEAKGKCILAHGSAIEHAFLSKALNIKELPLLWFDTLNIEKTLLSHKNINRNDFSLSALRSRYQLPDYDAHNALSDAIATAELFLAQSKVIYPSQHPVIKQLYKRSQ</sequence>
<dbReference type="Gene3D" id="3.30.420.10">
    <property type="entry name" value="Ribonuclease H-like superfamily/Ribonuclease H"/>
    <property type="match status" value="1"/>
</dbReference>
<dbReference type="CDD" id="cd06127">
    <property type="entry name" value="DEDDh"/>
    <property type="match status" value="1"/>
</dbReference>
<dbReference type="SUPFAM" id="SSF53098">
    <property type="entry name" value="Ribonuclease H-like"/>
    <property type="match status" value="1"/>
</dbReference>
<dbReference type="HOGENOM" id="CLU_047806_9_1_6"/>
<dbReference type="GO" id="GO:0008408">
    <property type="term" value="F:3'-5' exonuclease activity"/>
    <property type="evidence" value="ECO:0007669"/>
    <property type="project" value="TreeGrafter"/>
</dbReference>
<accession>A0A140NL68</accession>
<dbReference type="Proteomes" id="UP000005012">
    <property type="component" value="Chromosome"/>
</dbReference>
<keyword evidence="1" id="KW-0540">Nuclease</keyword>
<dbReference type="OrthoDB" id="5497329at2"/>
<dbReference type="Pfam" id="PF00929">
    <property type="entry name" value="RNase_T"/>
    <property type="match status" value="1"/>
</dbReference>
<evidence type="ECO:0000313" key="5">
    <source>
        <dbReference type="EMBL" id="AFH92712.1"/>
    </source>
</evidence>
<proteinExistence type="predicted"/>
<dbReference type="GO" id="GO:0003676">
    <property type="term" value="F:nucleic acid binding"/>
    <property type="evidence" value="ECO:0007669"/>
    <property type="project" value="InterPro"/>
</dbReference>
<evidence type="ECO:0000256" key="1">
    <source>
        <dbReference type="ARBA" id="ARBA00022722"/>
    </source>
</evidence>